<feature type="region of interest" description="Disordered" evidence="1">
    <location>
        <begin position="161"/>
        <end position="199"/>
    </location>
</feature>
<comment type="caution">
    <text evidence="3">The sequence shown here is derived from an EMBL/GenBank/DDBJ whole genome shotgun (WGS) entry which is preliminary data.</text>
</comment>
<feature type="region of interest" description="Disordered" evidence="1">
    <location>
        <begin position="81"/>
        <end position="146"/>
    </location>
</feature>
<keyword evidence="2" id="KW-0812">Transmembrane</keyword>
<accession>A0A427YK05</accession>
<evidence type="ECO:0000256" key="1">
    <source>
        <dbReference type="SAM" id="MobiDB-lite"/>
    </source>
</evidence>
<dbReference type="EMBL" id="RSCD01000008">
    <property type="protein sequence ID" value="RSH91434.1"/>
    <property type="molecule type" value="Genomic_DNA"/>
</dbReference>
<keyword evidence="2" id="KW-1133">Transmembrane helix</keyword>
<evidence type="ECO:0000313" key="3">
    <source>
        <dbReference type="EMBL" id="RSH91434.1"/>
    </source>
</evidence>
<dbReference type="PANTHER" id="PTHR42101:SF1">
    <property type="entry name" value="LOW TEMPERATURE REQUIREMENT A"/>
    <property type="match status" value="1"/>
</dbReference>
<evidence type="ECO:0000313" key="4">
    <source>
        <dbReference type="Proteomes" id="UP000279259"/>
    </source>
</evidence>
<dbReference type="PANTHER" id="PTHR42101">
    <property type="entry name" value="CHROMOSOME 16, WHOLE GENOME SHOTGUN SEQUENCE"/>
    <property type="match status" value="1"/>
</dbReference>
<feature type="transmembrane region" description="Helical" evidence="2">
    <location>
        <begin position="224"/>
        <end position="241"/>
    </location>
</feature>
<keyword evidence="2" id="KW-0472">Membrane</keyword>
<dbReference type="AlphaFoldDB" id="A0A427YK05"/>
<feature type="transmembrane region" description="Helical" evidence="2">
    <location>
        <begin position="253"/>
        <end position="271"/>
    </location>
</feature>
<dbReference type="Pfam" id="PF06772">
    <property type="entry name" value="LtrA"/>
    <property type="match status" value="1"/>
</dbReference>
<evidence type="ECO:0000256" key="2">
    <source>
        <dbReference type="SAM" id="Phobius"/>
    </source>
</evidence>
<protein>
    <submittedName>
        <fullName evidence="3">Uncharacterized protein</fullName>
    </submittedName>
</protein>
<feature type="transmembrane region" description="Helical" evidence="2">
    <location>
        <begin position="334"/>
        <end position="357"/>
    </location>
</feature>
<organism evidence="3 4">
    <name type="scientific">Saitozyma podzolica</name>
    <dbReference type="NCBI Taxonomy" id="1890683"/>
    <lineage>
        <taxon>Eukaryota</taxon>
        <taxon>Fungi</taxon>
        <taxon>Dikarya</taxon>
        <taxon>Basidiomycota</taxon>
        <taxon>Agaricomycotina</taxon>
        <taxon>Tremellomycetes</taxon>
        <taxon>Tremellales</taxon>
        <taxon>Trimorphomycetaceae</taxon>
        <taxon>Saitozyma</taxon>
    </lineage>
</organism>
<dbReference type="Proteomes" id="UP000279259">
    <property type="component" value="Unassembled WGS sequence"/>
</dbReference>
<feature type="region of interest" description="Disordered" evidence="1">
    <location>
        <begin position="1"/>
        <end position="68"/>
    </location>
</feature>
<reference evidence="3 4" key="1">
    <citation type="submission" date="2018-11" db="EMBL/GenBank/DDBJ databases">
        <title>Genome sequence of Saitozyma podzolica DSM 27192.</title>
        <authorList>
            <person name="Aliyu H."/>
            <person name="Gorte O."/>
            <person name="Ochsenreither K."/>
        </authorList>
    </citation>
    <scope>NUCLEOTIDE SEQUENCE [LARGE SCALE GENOMIC DNA]</scope>
    <source>
        <strain evidence="3 4">DSM 27192</strain>
    </source>
</reference>
<dbReference type="InterPro" id="IPR010640">
    <property type="entry name" value="Low_temperature_requirement_A"/>
</dbReference>
<feature type="transmembrane region" description="Helical" evidence="2">
    <location>
        <begin position="369"/>
        <end position="386"/>
    </location>
</feature>
<feature type="compositionally biased region" description="Basic and acidic residues" evidence="1">
    <location>
        <begin position="104"/>
        <end position="119"/>
    </location>
</feature>
<sequence length="580" mass="63770">MSEHNENVDGLANRIDGRALPASPLEERHGSGSQANKVQVPVALHLGSETQVGTPAKQGPSPPASQVHVNCGTEVRADPLSATVDDQNNPTHAPAPLNSANGRNHGDIAGEQGDNKAHSAAEGQPGTNAGVEQGSQAKPLYSTPVGKTPYIYLPVKHNHREESLEDNHREESPEDNHRAESLENNHRAESLEDNHRAESLEDKEPWINLKPNDHVVYKGERLGLFYDLVVVAVLSVFSTTHELSSPHTIVNYLLYYIVLYWTWVSQTYYDVRFQAGDLYHYFFKLFQMSTFAYIGAASGNWNPGHIQDPGSLNMTGFEAAQQIFEMSFWASRQLWEVICPIVVLLISMALSITAASIDASSASLVHLKIGLLYTGIVLEFIMLSVLSLGDRDICKVKSKDIAERYRAFTLIILGEGFISLLRAASEANSSLSTNDAGTYGQVVVVSGLPPQPSNLNKAANLLDKLPLIPDNPWHVRFKQEMDTLIAEAMKANRTEDTIILAYQYLGQIIVDATRSYGVEVTTEMSDNLDALSTLNVTYSEDQAERSSLQSQAKHLAIELTQDPIDVALSGTQWLYPTAVR</sequence>
<keyword evidence="4" id="KW-1185">Reference proteome</keyword>
<proteinExistence type="predicted"/>
<dbReference type="OrthoDB" id="3177213at2759"/>
<name>A0A427YK05_9TREE</name>
<gene>
    <name evidence="3" type="ORF">EHS25_009733</name>
</gene>